<evidence type="ECO:0000256" key="4">
    <source>
        <dbReference type="ARBA" id="ARBA00022801"/>
    </source>
</evidence>
<dbReference type="Pfam" id="PF01546">
    <property type="entry name" value="Peptidase_M20"/>
    <property type="match status" value="1"/>
</dbReference>
<keyword evidence="2" id="KW-0645">Protease</keyword>
<dbReference type="GO" id="GO:0046872">
    <property type="term" value="F:metal ion binding"/>
    <property type="evidence" value="ECO:0007669"/>
    <property type="project" value="UniProtKB-KW"/>
</dbReference>
<comment type="similarity">
    <text evidence="1">Belongs to the peptidase M20A family.</text>
</comment>
<accession>A0A255YPI8</accession>
<dbReference type="Pfam" id="PF07687">
    <property type="entry name" value="M20_dimer"/>
    <property type="match status" value="1"/>
</dbReference>
<evidence type="ECO:0000256" key="6">
    <source>
        <dbReference type="SAM" id="SignalP"/>
    </source>
</evidence>
<feature type="domain" description="Peptidase M20 dimerisation" evidence="7">
    <location>
        <begin position="216"/>
        <end position="361"/>
    </location>
</feature>
<protein>
    <submittedName>
        <fullName evidence="8">Peptidase M20</fullName>
    </submittedName>
</protein>
<feature type="chain" id="PRO_5012332636" evidence="6">
    <location>
        <begin position="19"/>
        <end position="467"/>
    </location>
</feature>
<keyword evidence="9" id="KW-1185">Reference proteome</keyword>
<dbReference type="Gene3D" id="3.30.70.360">
    <property type="match status" value="1"/>
</dbReference>
<evidence type="ECO:0000256" key="2">
    <source>
        <dbReference type="ARBA" id="ARBA00022670"/>
    </source>
</evidence>
<dbReference type="InterPro" id="IPR047177">
    <property type="entry name" value="Pept_M20A"/>
</dbReference>
<keyword evidence="6" id="KW-0732">Signal</keyword>
<reference evidence="8 9" key="1">
    <citation type="submission" date="2017-07" db="EMBL/GenBank/DDBJ databases">
        <title>Sandarakinorhabdus cyanobacteriorum sp. nov., a novel bacterium isolated from cyanobacterial aggregates in a eutrophic lake.</title>
        <authorList>
            <person name="Cai H."/>
        </authorList>
    </citation>
    <scope>NUCLEOTIDE SEQUENCE [LARGE SCALE GENOMIC DNA]</scope>
    <source>
        <strain evidence="8 9">TH057</strain>
    </source>
</reference>
<dbReference type="GO" id="GO:0006508">
    <property type="term" value="P:proteolysis"/>
    <property type="evidence" value="ECO:0007669"/>
    <property type="project" value="UniProtKB-KW"/>
</dbReference>
<dbReference type="AlphaFoldDB" id="A0A255YPI8"/>
<comment type="caution">
    <text evidence="8">The sequence shown here is derived from an EMBL/GenBank/DDBJ whole genome shotgun (WGS) entry which is preliminary data.</text>
</comment>
<name>A0A255YPI8_9SPHN</name>
<keyword evidence="5" id="KW-0862">Zinc</keyword>
<proteinExistence type="inferred from homology"/>
<dbReference type="SUPFAM" id="SSF53187">
    <property type="entry name" value="Zn-dependent exopeptidases"/>
    <property type="match status" value="1"/>
</dbReference>
<dbReference type="Gene3D" id="1.10.150.900">
    <property type="match status" value="1"/>
</dbReference>
<dbReference type="Gene3D" id="3.40.630.10">
    <property type="entry name" value="Zn peptidases"/>
    <property type="match status" value="1"/>
</dbReference>
<dbReference type="Proteomes" id="UP000216991">
    <property type="component" value="Unassembled WGS sequence"/>
</dbReference>
<dbReference type="RefSeq" id="WP_094473130.1">
    <property type="nucleotide sequence ID" value="NZ_NOXT01000094.1"/>
</dbReference>
<evidence type="ECO:0000313" key="8">
    <source>
        <dbReference type="EMBL" id="OYQ31113.1"/>
    </source>
</evidence>
<dbReference type="PANTHER" id="PTHR45962:SF1">
    <property type="entry name" value="N-FATTY-ACYL-AMINO ACID SYNTHASE_HYDROLASE PM20D1"/>
    <property type="match status" value="1"/>
</dbReference>
<feature type="signal peptide" evidence="6">
    <location>
        <begin position="1"/>
        <end position="18"/>
    </location>
</feature>
<evidence type="ECO:0000313" key="9">
    <source>
        <dbReference type="Proteomes" id="UP000216991"/>
    </source>
</evidence>
<evidence type="ECO:0000256" key="1">
    <source>
        <dbReference type="ARBA" id="ARBA00006247"/>
    </source>
</evidence>
<dbReference type="PANTHER" id="PTHR45962">
    <property type="entry name" value="N-FATTY-ACYL-AMINO ACID SYNTHASE/HYDROLASE PM20D1"/>
    <property type="match status" value="1"/>
</dbReference>
<evidence type="ECO:0000256" key="5">
    <source>
        <dbReference type="ARBA" id="ARBA00022833"/>
    </source>
</evidence>
<dbReference type="InterPro" id="IPR011650">
    <property type="entry name" value="Peptidase_M20_dimer"/>
</dbReference>
<keyword evidence="3" id="KW-0479">Metal-binding</keyword>
<keyword evidence="4" id="KW-0378">Hydrolase</keyword>
<dbReference type="EMBL" id="NOXT01000094">
    <property type="protein sequence ID" value="OYQ31113.1"/>
    <property type="molecule type" value="Genomic_DNA"/>
</dbReference>
<dbReference type="InterPro" id="IPR002933">
    <property type="entry name" value="Peptidase_M20"/>
</dbReference>
<dbReference type="SUPFAM" id="SSF55031">
    <property type="entry name" value="Bacterial exopeptidase dimerisation domain"/>
    <property type="match status" value="1"/>
</dbReference>
<evidence type="ECO:0000256" key="3">
    <source>
        <dbReference type="ARBA" id="ARBA00022723"/>
    </source>
</evidence>
<dbReference type="OrthoDB" id="9809784at2"/>
<evidence type="ECO:0000259" key="7">
    <source>
        <dbReference type="Pfam" id="PF07687"/>
    </source>
</evidence>
<organism evidence="8 9">
    <name type="scientific">Sandarakinorhabdus cyanobacteriorum</name>
    <dbReference type="NCBI Taxonomy" id="1981098"/>
    <lineage>
        <taxon>Bacteria</taxon>
        <taxon>Pseudomonadati</taxon>
        <taxon>Pseudomonadota</taxon>
        <taxon>Alphaproteobacteria</taxon>
        <taxon>Sphingomonadales</taxon>
        <taxon>Sphingosinicellaceae</taxon>
        <taxon>Sandarakinorhabdus</taxon>
    </lineage>
</organism>
<dbReference type="InterPro" id="IPR036264">
    <property type="entry name" value="Bact_exopeptidase_dim_dom"/>
</dbReference>
<sequence length="467" mass="49894">MRSILIAAALLTATAANAQYASKQPGEAQFRALYKEMVETDTSVTTGSCTALAEKLAVRFKAAGYADSDITLFSVPEFPKEGGIVVHLKGSDKKAQPMLLLGHLDVVAAKPEDWTRSPFKLIEEGGYFYGRGTFDDKAQASIWADLLIRMKAAKAPKRTIKLALTCGEETTYAFNGADWLAKNRPDLIMAEFALNEGGGGRYGPDGKPQGLAVQVGEKTVQNYWLEATNPGGHSSVPRPDNAITDLARAVVAINTHEFPVQFNDTTRAYFTGLSKVLPDPVGPAMARLLANPADAEADRIVSLDPTNHSVLRTTCVATLLEAGHAENALAQRARANVNCRMFPGTDPNVLKGEFDRIIANPKVTVSLKPPVRPVGKPVPMNPAVIGPMQQVAATHFPGVPMLAMMSTGATDAIYIAPIGIPVYGAPGTLIDPDGNGIHGLNERIKVESLMKGRDYLSDLVAVLANPK</sequence>
<gene>
    <name evidence="8" type="ORF">CHU93_05500</name>
</gene>
<dbReference type="NCBIfam" id="NF006596">
    <property type="entry name" value="PRK09133.1"/>
    <property type="match status" value="1"/>
</dbReference>
<dbReference type="GO" id="GO:0008233">
    <property type="term" value="F:peptidase activity"/>
    <property type="evidence" value="ECO:0007669"/>
    <property type="project" value="UniProtKB-KW"/>
</dbReference>